<dbReference type="Proteomes" id="UP000241440">
    <property type="component" value="Unassembled WGS sequence"/>
</dbReference>
<keyword evidence="3 6" id="KW-0694">RNA-binding</keyword>
<organism evidence="8 11">
    <name type="scientific">Photobacterium angustum</name>
    <dbReference type="NCBI Taxonomy" id="661"/>
    <lineage>
        <taxon>Bacteria</taxon>
        <taxon>Pseudomonadati</taxon>
        <taxon>Pseudomonadota</taxon>
        <taxon>Gammaproteobacteria</taxon>
        <taxon>Vibrionales</taxon>
        <taxon>Vibrionaceae</taxon>
        <taxon>Photobacterium</taxon>
    </lineage>
</organism>
<dbReference type="OrthoDB" id="9813334at2"/>
<evidence type="ECO:0000256" key="7">
    <source>
        <dbReference type="RuleBase" id="RU000562"/>
    </source>
</evidence>
<comment type="function">
    <text evidence="6 7">This protein binds to 23S rRNA in the presence of protein L20.</text>
</comment>
<evidence type="ECO:0000313" key="12">
    <source>
        <dbReference type="Proteomes" id="UP000240989"/>
    </source>
</evidence>
<evidence type="ECO:0000256" key="2">
    <source>
        <dbReference type="ARBA" id="ARBA00022730"/>
    </source>
</evidence>
<dbReference type="GO" id="GO:0006412">
    <property type="term" value="P:translation"/>
    <property type="evidence" value="ECO:0007669"/>
    <property type="project" value="UniProtKB-UniRule"/>
</dbReference>
<dbReference type="InterPro" id="IPR036164">
    <property type="entry name" value="bL21-like_sf"/>
</dbReference>
<evidence type="ECO:0000256" key="1">
    <source>
        <dbReference type="ARBA" id="ARBA00008563"/>
    </source>
</evidence>
<dbReference type="RefSeq" id="WP_005369904.1">
    <property type="nucleotide sequence ID" value="NZ_JAKJTG010000024.1"/>
</dbReference>
<keyword evidence="5 6" id="KW-0687">Ribonucleoprotein</keyword>
<evidence type="ECO:0000313" key="11">
    <source>
        <dbReference type="Proteomes" id="UP000238730"/>
    </source>
</evidence>
<comment type="caution">
    <text evidence="8">The sequence shown here is derived from an EMBL/GenBank/DDBJ whole genome shotgun (WGS) entry which is preliminary data.</text>
</comment>
<dbReference type="Proteomes" id="UP000238730">
    <property type="component" value="Unassembled WGS sequence"/>
</dbReference>
<evidence type="ECO:0000256" key="6">
    <source>
        <dbReference type="HAMAP-Rule" id="MF_01363"/>
    </source>
</evidence>
<dbReference type="Pfam" id="PF00829">
    <property type="entry name" value="Ribosomal_L21p"/>
    <property type="match status" value="1"/>
</dbReference>
<evidence type="ECO:0000313" key="9">
    <source>
        <dbReference type="EMBL" id="PSX05279.1"/>
    </source>
</evidence>
<protein>
    <recommendedName>
        <fullName evidence="6">Large ribosomal subunit protein bL21</fullName>
    </recommendedName>
</protein>
<dbReference type="InterPro" id="IPR018258">
    <property type="entry name" value="Ribosomal_bL21_CS"/>
</dbReference>
<evidence type="ECO:0000256" key="3">
    <source>
        <dbReference type="ARBA" id="ARBA00022884"/>
    </source>
</evidence>
<dbReference type="GO" id="GO:0003735">
    <property type="term" value="F:structural constituent of ribosome"/>
    <property type="evidence" value="ECO:0007669"/>
    <property type="project" value="InterPro"/>
</dbReference>
<proteinExistence type="inferred from homology"/>
<dbReference type="GO" id="GO:0019843">
    <property type="term" value="F:rRNA binding"/>
    <property type="evidence" value="ECO:0007669"/>
    <property type="project" value="UniProtKB-UniRule"/>
</dbReference>
<dbReference type="PANTHER" id="PTHR21349:SF0">
    <property type="entry name" value="LARGE RIBOSOMAL SUBUNIT PROTEIN BL21M"/>
    <property type="match status" value="1"/>
</dbReference>
<dbReference type="HAMAP" id="MF_01363">
    <property type="entry name" value="Ribosomal_bL21"/>
    <property type="match status" value="1"/>
</dbReference>
<dbReference type="GO" id="GO:0005737">
    <property type="term" value="C:cytoplasm"/>
    <property type="evidence" value="ECO:0007669"/>
    <property type="project" value="UniProtKB-ARBA"/>
</dbReference>
<dbReference type="AlphaFoldDB" id="A0A0D8N8C4"/>
<dbReference type="EMBL" id="PYOY01000012">
    <property type="protein sequence ID" value="PSX05279.1"/>
    <property type="molecule type" value="Genomic_DNA"/>
</dbReference>
<dbReference type="InterPro" id="IPR001787">
    <property type="entry name" value="Ribosomal_bL21"/>
</dbReference>
<dbReference type="EMBL" id="PYOU01000012">
    <property type="protein sequence ID" value="PSX07734.1"/>
    <property type="molecule type" value="Genomic_DNA"/>
</dbReference>
<accession>A0A0D8N8C4</accession>
<evidence type="ECO:0000256" key="4">
    <source>
        <dbReference type="ARBA" id="ARBA00022980"/>
    </source>
</evidence>
<keyword evidence="2 6" id="KW-0699">rRNA-binding</keyword>
<gene>
    <name evidence="6 9" type="primary">rplU</name>
    <name evidence="8" type="ORF">BTO08_00085</name>
    <name evidence="10" type="ORF">C0W27_14825</name>
    <name evidence="9" type="ORF">C0W41_18120</name>
</gene>
<dbReference type="NCBIfam" id="TIGR00061">
    <property type="entry name" value="L21"/>
    <property type="match status" value="1"/>
</dbReference>
<evidence type="ECO:0000313" key="13">
    <source>
        <dbReference type="Proteomes" id="UP000241440"/>
    </source>
</evidence>
<sequence length="103" mass="11324">MYAVFQSGGKQHRVSEGQTLRLEKLDAETGASIEFDSVLLVANGEEVSVGAPFVAGGKVTAEVVTHGRGDKVKIVKFRRRKHSRKQMGHRQWFTEVKITGISA</sequence>
<evidence type="ECO:0000256" key="5">
    <source>
        <dbReference type="ARBA" id="ARBA00023274"/>
    </source>
</evidence>
<keyword evidence="4 6" id="KW-0689">Ribosomal protein</keyword>
<evidence type="ECO:0000313" key="10">
    <source>
        <dbReference type="EMBL" id="PSX07734.1"/>
    </source>
</evidence>
<reference evidence="8 11" key="1">
    <citation type="submission" date="2016-12" db="EMBL/GenBank/DDBJ databases">
        <title>Diversity of luminous bacteria.</title>
        <authorList>
            <person name="Yoshizawa S."/>
            <person name="Kogure K."/>
        </authorList>
    </citation>
    <scope>NUCLEOTIDE SEQUENCE [LARGE SCALE GENOMIC DNA]</scope>
    <source>
        <strain evidence="8 11">LC1-200</strain>
    </source>
</reference>
<dbReference type="GO" id="GO:0005840">
    <property type="term" value="C:ribosome"/>
    <property type="evidence" value="ECO:0007669"/>
    <property type="project" value="UniProtKB-KW"/>
</dbReference>
<dbReference type="PANTHER" id="PTHR21349">
    <property type="entry name" value="50S RIBOSOMAL PROTEIN L21"/>
    <property type="match status" value="1"/>
</dbReference>
<dbReference type="SUPFAM" id="SSF141091">
    <property type="entry name" value="L21p-like"/>
    <property type="match status" value="1"/>
</dbReference>
<dbReference type="EMBL" id="MSCJ01000001">
    <property type="protein sequence ID" value="PQJ65934.1"/>
    <property type="molecule type" value="Genomic_DNA"/>
</dbReference>
<evidence type="ECO:0000313" key="8">
    <source>
        <dbReference type="EMBL" id="PQJ65934.1"/>
    </source>
</evidence>
<comment type="similarity">
    <text evidence="1 6 7">Belongs to the bacterial ribosomal protein bL21 family.</text>
</comment>
<dbReference type="InterPro" id="IPR028909">
    <property type="entry name" value="bL21-like"/>
</dbReference>
<reference evidence="12 13" key="2">
    <citation type="submission" date="2018-01" db="EMBL/GenBank/DDBJ databases">
        <title>Whole genome sequencing of Histamine producing bacteria.</title>
        <authorList>
            <person name="Butler K."/>
        </authorList>
    </citation>
    <scope>NUCLEOTIDE SEQUENCE [LARGE SCALE GENOMIC DNA]</scope>
    <source>
        <strain evidence="9 13">A2-1</strain>
        <strain evidence="10 12">A6-1</strain>
    </source>
</reference>
<dbReference type="GeneID" id="61231278"/>
<name>A0A0D8N8C4_PHOAN</name>
<dbReference type="Proteomes" id="UP000240989">
    <property type="component" value="Unassembled WGS sequence"/>
</dbReference>
<keyword evidence="12" id="KW-1185">Reference proteome</keyword>
<dbReference type="PROSITE" id="PS01169">
    <property type="entry name" value="RIBOSOMAL_L21"/>
    <property type="match status" value="1"/>
</dbReference>
<dbReference type="GO" id="GO:1990904">
    <property type="term" value="C:ribonucleoprotein complex"/>
    <property type="evidence" value="ECO:0007669"/>
    <property type="project" value="UniProtKB-KW"/>
</dbReference>
<comment type="subunit">
    <text evidence="6">Part of the 50S ribosomal subunit. Contacts protein L20.</text>
</comment>